<dbReference type="RefSeq" id="WP_105941432.1">
    <property type="nucleotide sequence ID" value="NZ_CP027433.1"/>
</dbReference>
<dbReference type="AlphaFoldDB" id="A0A2S0KDD3"/>
<dbReference type="GO" id="GO:0016491">
    <property type="term" value="F:oxidoreductase activity"/>
    <property type="evidence" value="ECO:0007669"/>
    <property type="project" value="InterPro"/>
</dbReference>
<accession>A0A2S0KDD3</accession>
<feature type="region of interest" description="Disordered" evidence="1">
    <location>
        <begin position="1"/>
        <end position="31"/>
    </location>
</feature>
<evidence type="ECO:0000313" key="4">
    <source>
        <dbReference type="Proteomes" id="UP000239814"/>
    </source>
</evidence>
<sequence>MTQVVLQPHGADSASPVTADAGPADTNPHEMLGSDSVTWRFFGGWHGMLMGLWSGSMQNMHPKLAAGVWDHSDFFGERWERLMRSLYPISGVVFDLDPATGRQVRDYHLTIKGTMNDGGRYHALDPDVFYWAHATFWYGNIRCAEAFGPPITEADKRALFEESRTWYAMYGVSMRPCPDTYEEFLEYWDHMCRHVLRDHEAVRTVLDITQLPPPPWMRAWMPLWLWQRQIIVIQRMFTWITTGLYDEPVREMLGLNWTARDDRRFRRFGTAVATAMRLLPARYRRHPRARDAYDRVSGRVPADAPRLETPARNLPKGDEQEKPIHYCPVHAQRRAQLPWQSNDVGD</sequence>
<protein>
    <recommendedName>
        <fullName evidence="2">ER-bound oxygenase mpaB/mpaB'/Rubber oxygenase catalytic domain-containing protein</fullName>
    </recommendedName>
</protein>
<dbReference type="EMBL" id="CP027433">
    <property type="protein sequence ID" value="AVL99697.1"/>
    <property type="molecule type" value="Genomic_DNA"/>
</dbReference>
<feature type="domain" description="ER-bound oxygenase mpaB/mpaB'/Rubber oxygenase catalytic" evidence="2">
    <location>
        <begin position="39"/>
        <end position="273"/>
    </location>
</feature>
<dbReference type="OrthoDB" id="3456672at2"/>
<evidence type="ECO:0000313" key="3">
    <source>
        <dbReference type="EMBL" id="AVL99697.1"/>
    </source>
</evidence>
<reference evidence="3 4" key="1">
    <citation type="submission" date="2018-03" db="EMBL/GenBank/DDBJ databases">
        <title>Characteristics and genome of n-alkane degrading marine bacteria Gordonia iterans isolated from crude oil contaminated in Tae-an, South Korea.</title>
        <authorList>
            <person name="Lee S.-S."/>
            <person name="Kim H."/>
        </authorList>
    </citation>
    <scope>NUCLEOTIDE SEQUENCE [LARGE SCALE GENOMIC DNA]</scope>
    <source>
        <strain evidence="3 4">Co17</strain>
    </source>
</reference>
<evidence type="ECO:0000259" key="2">
    <source>
        <dbReference type="Pfam" id="PF09995"/>
    </source>
</evidence>
<keyword evidence="4" id="KW-1185">Reference proteome</keyword>
<dbReference type="InterPro" id="IPR018713">
    <property type="entry name" value="MPAB/Lcp_cat_dom"/>
</dbReference>
<dbReference type="KEGG" id="git:C6V83_04810"/>
<feature type="region of interest" description="Disordered" evidence="1">
    <location>
        <begin position="296"/>
        <end position="322"/>
    </location>
</feature>
<dbReference type="PANTHER" id="PTHR36151:SF3">
    <property type="entry name" value="ER-BOUND OXYGENASE MPAB_MPAB'_RUBBER OXYGENASE CATALYTIC DOMAIN-CONTAINING PROTEIN"/>
    <property type="match status" value="1"/>
</dbReference>
<name>A0A2S0KDD3_9ACTN</name>
<gene>
    <name evidence="3" type="ORF">C6V83_04810</name>
</gene>
<dbReference type="Pfam" id="PF09995">
    <property type="entry name" value="MPAB_Lcp_cat"/>
    <property type="match status" value="1"/>
</dbReference>
<proteinExistence type="predicted"/>
<dbReference type="Proteomes" id="UP000239814">
    <property type="component" value="Chromosome"/>
</dbReference>
<dbReference type="PANTHER" id="PTHR36151">
    <property type="entry name" value="BLR2777 PROTEIN"/>
    <property type="match status" value="1"/>
</dbReference>
<organism evidence="3 4">
    <name type="scientific">Gordonia iterans</name>
    <dbReference type="NCBI Taxonomy" id="1004901"/>
    <lineage>
        <taxon>Bacteria</taxon>
        <taxon>Bacillati</taxon>
        <taxon>Actinomycetota</taxon>
        <taxon>Actinomycetes</taxon>
        <taxon>Mycobacteriales</taxon>
        <taxon>Gordoniaceae</taxon>
        <taxon>Gordonia</taxon>
    </lineage>
</organism>
<evidence type="ECO:0000256" key="1">
    <source>
        <dbReference type="SAM" id="MobiDB-lite"/>
    </source>
</evidence>